<dbReference type="Proteomes" id="UP001470230">
    <property type="component" value="Unassembled WGS sequence"/>
</dbReference>
<accession>A0ABR2L2F7</accession>
<evidence type="ECO:0000313" key="1">
    <source>
        <dbReference type="EMBL" id="KAK8897532.1"/>
    </source>
</evidence>
<dbReference type="EMBL" id="JAPFFF010000002">
    <property type="protein sequence ID" value="KAK8897532.1"/>
    <property type="molecule type" value="Genomic_DNA"/>
</dbReference>
<organism evidence="1 2">
    <name type="scientific">Tritrichomonas musculus</name>
    <dbReference type="NCBI Taxonomy" id="1915356"/>
    <lineage>
        <taxon>Eukaryota</taxon>
        <taxon>Metamonada</taxon>
        <taxon>Parabasalia</taxon>
        <taxon>Tritrichomonadida</taxon>
        <taxon>Tritrichomonadidae</taxon>
        <taxon>Tritrichomonas</taxon>
    </lineage>
</organism>
<proteinExistence type="predicted"/>
<keyword evidence="2" id="KW-1185">Reference proteome</keyword>
<dbReference type="SUPFAM" id="SSF81901">
    <property type="entry name" value="HCP-like"/>
    <property type="match status" value="1"/>
</dbReference>
<dbReference type="InterPro" id="IPR050767">
    <property type="entry name" value="Sel1_AlgK"/>
</dbReference>
<comment type="caution">
    <text evidence="1">The sequence shown here is derived from an EMBL/GenBank/DDBJ whole genome shotgun (WGS) entry which is preliminary data.</text>
</comment>
<dbReference type="InterPro" id="IPR011990">
    <property type="entry name" value="TPR-like_helical_dom_sf"/>
</dbReference>
<name>A0ABR2L2F7_9EUKA</name>
<sequence>MRSLMYGKLYKKEKQFGKANNFFKQRMKEGNIESFYEYGKMLHKGYGALKNDEESIKYFQAIESMYEYGHELSQDDENRQETLYFLKNASDEGHIDALFEYGKNIIKKEEMQEKRKEVGKYAEIAANNDNLEATSYYGLICFEGIEKGNIRAINNYGYMLKNSGEASKEEVVKYFKMAADKEDAFGLNNYGALYAVYKSN</sequence>
<dbReference type="PANTHER" id="PTHR11102">
    <property type="entry name" value="SEL-1-LIKE PROTEIN"/>
    <property type="match status" value="1"/>
</dbReference>
<protein>
    <submittedName>
        <fullName evidence="1">Uncharacterized protein</fullName>
    </submittedName>
</protein>
<evidence type="ECO:0000313" key="2">
    <source>
        <dbReference type="Proteomes" id="UP001470230"/>
    </source>
</evidence>
<dbReference type="Gene3D" id="1.25.40.10">
    <property type="entry name" value="Tetratricopeptide repeat domain"/>
    <property type="match status" value="3"/>
</dbReference>
<reference evidence="1 2" key="1">
    <citation type="submission" date="2024-04" db="EMBL/GenBank/DDBJ databases">
        <title>Tritrichomonas musculus Genome.</title>
        <authorList>
            <person name="Alves-Ferreira E."/>
            <person name="Grigg M."/>
            <person name="Lorenzi H."/>
            <person name="Galac M."/>
        </authorList>
    </citation>
    <scope>NUCLEOTIDE SEQUENCE [LARGE SCALE GENOMIC DNA]</scope>
    <source>
        <strain evidence="1 2">EAF2021</strain>
    </source>
</reference>
<dbReference type="PANTHER" id="PTHR11102:SF160">
    <property type="entry name" value="ERAD-ASSOCIATED E3 UBIQUITIN-PROTEIN LIGASE COMPONENT HRD3"/>
    <property type="match status" value="1"/>
</dbReference>
<gene>
    <name evidence="1" type="ORF">M9Y10_015488</name>
</gene>